<evidence type="ECO:0000256" key="1">
    <source>
        <dbReference type="SAM" id="Phobius"/>
    </source>
</evidence>
<comment type="caution">
    <text evidence="2">The sequence shown here is derived from an EMBL/GenBank/DDBJ whole genome shotgun (WGS) entry which is preliminary data.</text>
</comment>
<reference evidence="2 3" key="1">
    <citation type="submission" date="2019-03" db="EMBL/GenBank/DDBJ databases">
        <title>Genomic Encyclopedia of Type Strains, Phase IV (KMG-IV): sequencing the most valuable type-strain genomes for metagenomic binning, comparative biology and taxonomic classification.</title>
        <authorList>
            <person name="Goeker M."/>
        </authorList>
    </citation>
    <scope>NUCLEOTIDE SEQUENCE [LARGE SCALE GENOMIC DNA]</scope>
    <source>
        <strain evidence="2 3">DSM 24629</strain>
    </source>
</reference>
<feature type="transmembrane region" description="Helical" evidence="1">
    <location>
        <begin position="140"/>
        <end position="159"/>
    </location>
</feature>
<keyword evidence="1" id="KW-0812">Transmembrane</keyword>
<dbReference type="EMBL" id="SMAL01000001">
    <property type="protein sequence ID" value="TCT16752.1"/>
    <property type="molecule type" value="Genomic_DNA"/>
</dbReference>
<dbReference type="PANTHER" id="PTHR33802:SF1">
    <property type="entry name" value="XK-RELATED PROTEIN"/>
    <property type="match status" value="1"/>
</dbReference>
<dbReference type="Proteomes" id="UP000294902">
    <property type="component" value="Unassembled WGS sequence"/>
</dbReference>
<sequence>MKTYIKYFNFITFVLVLIVNYLIGFNQDTFNNIERTSLVPANYTFSIWGLIYLLLLMFVIYQGLPSNKEKGLIIENIGLLFVLTSMLNIIWLFTWNNQMILLSWLVLFMYFFLLGMIYFSLDIDYCQVSIWDRIFIQIPFSTYFAWISVAFFLNTSILIKNYDLFTAISENSITILFMIIILVISFLITNSNNDIVFLSVIVWALFGVIINQLDNENNISLVAGVGVILLLLQWIDKYKKYLCK</sequence>
<protein>
    <submittedName>
        <fullName evidence="2">TspO/MBR related protein</fullName>
    </submittedName>
</protein>
<feature type="transmembrane region" description="Helical" evidence="1">
    <location>
        <begin position="73"/>
        <end position="93"/>
    </location>
</feature>
<gene>
    <name evidence="2" type="ORF">EDC18_10147</name>
</gene>
<feature type="transmembrane region" description="Helical" evidence="1">
    <location>
        <begin position="99"/>
        <end position="119"/>
    </location>
</feature>
<feature type="transmembrane region" description="Helical" evidence="1">
    <location>
        <begin position="43"/>
        <end position="61"/>
    </location>
</feature>
<feature type="transmembrane region" description="Helical" evidence="1">
    <location>
        <begin position="219"/>
        <end position="235"/>
    </location>
</feature>
<dbReference type="OrthoDB" id="5189031at2"/>
<evidence type="ECO:0000313" key="3">
    <source>
        <dbReference type="Proteomes" id="UP000294902"/>
    </source>
</evidence>
<accession>A0A4R3MPJ7</accession>
<feature type="transmembrane region" description="Helical" evidence="1">
    <location>
        <begin position="7"/>
        <end position="23"/>
    </location>
</feature>
<name>A0A4R3MPJ7_9FIRM</name>
<keyword evidence="1" id="KW-0472">Membrane</keyword>
<dbReference type="Gene3D" id="1.20.1260.100">
    <property type="entry name" value="TspO/MBR protein"/>
    <property type="match status" value="1"/>
</dbReference>
<keyword evidence="3" id="KW-1185">Reference proteome</keyword>
<feature type="transmembrane region" description="Helical" evidence="1">
    <location>
        <begin position="171"/>
        <end position="188"/>
    </location>
</feature>
<keyword evidence="1" id="KW-1133">Transmembrane helix</keyword>
<dbReference type="InterPro" id="IPR038330">
    <property type="entry name" value="TspO/MBR-related_sf"/>
</dbReference>
<feature type="transmembrane region" description="Helical" evidence="1">
    <location>
        <begin position="195"/>
        <end position="213"/>
    </location>
</feature>
<organism evidence="2 3">
    <name type="scientific">Natranaerovirga pectinivora</name>
    <dbReference type="NCBI Taxonomy" id="682400"/>
    <lineage>
        <taxon>Bacteria</taxon>
        <taxon>Bacillati</taxon>
        <taxon>Bacillota</taxon>
        <taxon>Clostridia</taxon>
        <taxon>Lachnospirales</taxon>
        <taxon>Natranaerovirgaceae</taxon>
        <taxon>Natranaerovirga</taxon>
    </lineage>
</organism>
<evidence type="ECO:0000313" key="2">
    <source>
        <dbReference type="EMBL" id="TCT16752.1"/>
    </source>
</evidence>
<dbReference type="AlphaFoldDB" id="A0A4R3MPJ7"/>
<proteinExistence type="predicted"/>
<dbReference type="RefSeq" id="WP_132249087.1">
    <property type="nucleotide sequence ID" value="NZ_SMAL01000001.1"/>
</dbReference>
<dbReference type="PANTHER" id="PTHR33802">
    <property type="entry name" value="SI:CH211-161H7.5-RELATED"/>
    <property type="match status" value="1"/>
</dbReference>